<organism evidence="1 2">
    <name type="scientific">Panagrolaimus superbus</name>
    <dbReference type="NCBI Taxonomy" id="310955"/>
    <lineage>
        <taxon>Eukaryota</taxon>
        <taxon>Metazoa</taxon>
        <taxon>Ecdysozoa</taxon>
        <taxon>Nematoda</taxon>
        <taxon>Chromadorea</taxon>
        <taxon>Rhabditida</taxon>
        <taxon>Tylenchina</taxon>
        <taxon>Panagrolaimomorpha</taxon>
        <taxon>Panagrolaimoidea</taxon>
        <taxon>Panagrolaimidae</taxon>
        <taxon>Panagrolaimus</taxon>
    </lineage>
</organism>
<reference evidence="2" key="1">
    <citation type="submission" date="2022-11" db="UniProtKB">
        <authorList>
            <consortium name="WormBaseParasite"/>
        </authorList>
    </citation>
    <scope>IDENTIFICATION</scope>
</reference>
<dbReference type="AlphaFoldDB" id="A0A914XXY3"/>
<dbReference type="WBParaSite" id="PSU_v2.g10586.t1">
    <property type="protein sequence ID" value="PSU_v2.g10586.t1"/>
    <property type="gene ID" value="PSU_v2.g10586"/>
</dbReference>
<keyword evidence="1" id="KW-1185">Reference proteome</keyword>
<dbReference type="Proteomes" id="UP000887577">
    <property type="component" value="Unplaced"/>
</dbReference>
<evidence type="ECO:0000313" key="1">
    <source>
        <dbReference type="Proteomes" id="UP000887577"/>
    </source>
</evidence>
<proteinExistence type="predicted"/>
<protein>
    <submittedName>
        <fullName evidence="2">Uncharacterized protein</fullName>
    </submittedName>
</protein>
<accession>A0A914XXY3</accession>
<sequence length="142" mass="17060">MEEDTVLVSDRNNAENDFKCYAKIMSEPLQRSKLINHSNEKTAEKSENERKWDSFAQKVNPIDEEIAKEKYQELTQSILNESIQKQQEEETEYEEVIEINRLYESYDFDFEEEEEYLPKLKYEPQTITSEDINSEFDIKRLL</sequence>
<evidence type="ECO:0000313" key="2">
    <source>
        <dbReference type="WBParaSite" id="PSU_v2.g10586.t1"/>
    </source>
</evidence>
<name>A0A914XXY3_9BILA</name>